<evidence type="ECO:0000313" key="2">
    <source>
        <dbReference type="Proteomes" id="UP000005025"/>
    </source>
</evidence>
<evidence type="ECO:0000313" key="1">
    <source>
        <dbReference type="EMBL" id="EHO52573.1"/>
    </source>
</evidence>
<dbReference type="STRING" id="797516.HMPREF9104_00903"/>
<dbReference type="EMBL" id="AGRJ01000095">
    <property type="protein sequence ID" value="EHO52573.1"/>
    <property type="molecule type" value="Genomic_DNA"/>
</dbReference>
<sequence length="52" mass="6045">MIIEKQKDILVLKENQLNDTNVLGFIFKYKCKRLLNGYRIILGQLCKAETCA</sequence>
<name>H1LE77_9LACO</name>
<protein>
    <submittedName>
        <fullName evidence="1">Uncharacterized protein</fullName>
    </submittedName>
</protein>
<gene>
    <name evidence="1" type="ORF">HMPREF9104_00903</name>
</gene>
<proteinExistence type="predicted"/>
<dbReference type="HOGENOM" id="CLU_3081146_0_0_9"/>
<accession>H1LE77</accession>
<reference evidence="1 2" key="1">
    <citation type="submission" date="2011-09" db="EMBL/GenBank/DDBJ databases">
        <authorList>
            <person name="Weinstock G."/>
            <person name="Sodergren E."/>
            <person name="Clifton S."/>
            <person name="Fulton L."/>
            <person name="Fulton B."/>
            <person name="Courtney L."/>
            <person name="Fronick C."/>
            <person name="Harrison M."/>
            <person name="Strong C."/>
            <person name="Farmer C."/>
            <person name="Delahaunty K."/>
            <person name="Markovic C."/>
            <person name="Hall O."/>
            <person name="Minx P."/>
            <person name="Tomlinson C."/>
            <person name="Mitreva M."/>
            <person name="Hou S."/>
            <person name="Chen J."/>
            <person name="Wollam A."/>
            <person name="Pepin K.H."/>
            <person name="Johnson M."/>
            <person name="Bhonagiri V."/>
            <person name="Zhang X."/>
            <person name="Suruliraj S."/>
            <person name="Warren W."/>
            <person name="Chinwalla A."/>
            <person name="Mardis E.R."/>
            <person name="Wilson R.K."/>
        </authorList>
    </citation>
    <scope>NUCLEOTIDE SEQUENCE [LARGE SCALE GENOMIC DNA]</scope>
    <source>
        <strain evidence="1 2">F0435</strain>
    </source>
</reference>
<dbReference type="Proteomes" id="UP000005025">
    <property type="component" value="Unassembled WGS sequence"/>
</dbReference>
<organism evidence="1 2">
    <name type="scientific">Lentilactobacillus kisonensis F0435</name>
    <dbReference type="NCBI Taxonomy" id="797516"/>
    <lineage>
        <taxon>Bacteria</taxon>
        <taxon>Bacillati</taxon>
        <taxon>Bacillota</taxon>
        <taxon>Bacilli</taxon>
        <taxon>Lactobacillales</taxon>
        <taxon>Lactobacillaceae</taxon>
        <taxon>Lentilactobacillus</taxon>
    </lineage>
</organism>
<comment type="caution">
    <text evidence="1">The sequence shown here is derived from an EMBL/GenBank/DDBJ whole genome shotgun (WGS) entry which is preliminary data.</text>
</comment>
<dbReference type="AlphaFoldDB" id="H1LE77"/>